<dbReference type="OrthoDB" id="6435630at2759"/>
<proteinExistence type="predicted"/>
<organism evidence="1 2">
    <name type="scientific">Nephila pilipes</name>
    <name type="common">Giant wood spider</name>
    <name type="synonym">Nephila maculata</name>
    <dbReference type="NCBI Taxonomy" id="299642"/>
    <lineage>
        <taxon>Eukaryota</taxon>
        <taxon>Metazoa</taxon>
        <taxon>Ecdysozoa</taxon>
        <taxon>Arthropoda</taxon>
        <taxon>Chelicerata</taxon>
        <taxon>Arachnida</taxon>
        <taxon>Araneae</taxon>
        <taxon>Araneomorphae</taxon>
        <taxon>Entelegynae</taxon>
        <taxon>Araneoidea</taxon>
        <taxon>Nephilidae</taxon>
        <taxon>Nephila</taxon>
    </lineage>
</organism>
<evidence type="ECO:0000313" key="1">
    <source>
        <dbReference type="EMBL" id="GFU02797.1"/>
    </source>
</evidence>
<protein>
    <submittedName>
        <fullName evidence="1">Uncharacterized protein</fullName>
    </submittedName>
</protein>
<keyword evidence="2" id="KW-1185">Reference proteome</keyword>
<comment type="caution">
    <text evidence="1">The sequence shown here is derived from an EMBL/GenBank/DDBJ whole genome shotgun (WGS) entry which is preliminary data.</text>
</comment>
<reference evidence="1" key="1">
    <citation type="submission" date="2020-08" db="EMBL/GenBank/DDBJ databases">
        <title>Multicomponent nature underlies the extraordinary mechanical properties of spider dragline silk.</title>
        <authorList>
            <person name="Kono N."/>
            <person name="Nakamura H."/>
            <person name="Mori M."/>
            <person name="Yoshida Y."/>
            <person name="Ohtoshi R."/>
            <person name="Malay A.D."/>
            <person name="Moran D.A.P."/>
            <person name="Tomita M."/>
            <person name="Numata K."/>
            <person name="Arakawa K."/>
        </authorList>
    </citation>
    <scope>NUCLEOTIDE SEQUENCE</scope>
</reference>
<evidence type="ECO:0000313" key="2">
    <source>
        <dbReference type="Proteomes" id="UP000887013"/>
    </source>
</evidence>
<dbReference type="Proteomes" id="UP000887013">
    <property type="component" value="Unassembled WGS sequence"/>
</dbReference>
<name>A0A8X6Q6A5_NEPPI</name>
<dbReference type="AlphaFoldDB" id="A0A8X6Q6A5"/>
<sequence length="300" mass="33706">MATQKREKPSILPETILTVPTLSGDELHAPDVSASIQVPLSNGDDMKQELSVNDVPSINAPILESELKNESNLSHAFWPAMDGTKEDVKESSGGNCQRSVEAAVDALFDRIEGQMEMLSEEQKLQQRPIEDILQALDQLVAPREVEISIDWDARGPINIREKTVLPSNASDVGSTLDETDGLTEDRKRCIETLLKEVDECLRVTRVALHSVSSTIIYIIPKKGRKRETVVKKGVILDSRFHYGVFQRLFLLLPPFCQKLNFHLLFVSLPLRQKGQYQSRDAQLEINFHPIGACCLFMEKE</sequence>
<gene>
    <name evidence="1" type="primary">AVEN_70211_1</name>
    <name evidence="1" type="ORF">NPIL_35371</name>
</gene>
<accession>A0A8X6Q6A5</accession>
<dbReference type="EMBL" id="BMAW01027575">
    <property type="protein sequence ID" value="GFU02797.1"/>
    <property type="molecule type" value="Genomic_DNA"/>
</dbReference>